<dbReference type="Proteomes" id="UP000001798">
    <property type="component" value="Chromosome 2"/>
</dbReference>
<sequence>MAFQDTDESKLPMLNEEEDGDSISFATSPQPQIRHKTCSILLIGLASSVLLVLSVVWAFQSIVLPTHINTQQILKNPCGNSSSEARARGCHFDVLSFCWVPDECFDRELTEKFRKAGPWVFYTDQNKTASVTEDQFGSDTQPVYLTNKLHKTHCAYNILRFHKALTEGRMVHKEDVLTHTEHCSQVLTRINDPDDIEVRAKIQYPDCGHFSKDFPGKAKDDAHSHHHGHSKMEQGSVIS</sequence>
<dbReference type="OMA" id="DVLSFCW"/>
<dbReference type="RefSeq" id="XP_001551086.1">
    <property type="nucleotide sequence ID" value="XM_001551036.2"/>
</dbReference>
<evidence type="ECO:0000313" key="3">
    <source>
        <dbReference type="EMBL" id="ATZ47474.1"/>
    </source>
</evidence>
<proteinExistence type="predicted"/>
<dbReference type="PANTHER" id="PTHR35896">
    <property type="entry name" value="IG-LIKE DOMAIN-CONTAINING PROTEIN"/>
    <property type="match status" value="1"/>
</dbReference>
<dbReference type="GeneID" id="5431589"/>
<keyword evidence="4" id="KW-1185">Reference proteome</keyword>
<feature type="region of interest" description="Disordered" evidence="1">
    <location>
        <begin position="1"/>
        <end position="24"/>
    </location>
</feature>
<dbReference type="VEuPathDB" id="FungiDB:Bcin02g07500"/>
<dbReference type="AlphaFoldDB" id="A0A384JAZ7"/>
<dbReference type="InterPro" id="IPR053008">
    <property type="entry name" value="Phomopsin_biosynth_assoc"/>
</dbReference>
<reference evidence="3 4" key="1">
    <citation type="journal article" date="2011" name="PLoS Genet.">
        <title>Genomic analysis of the necrotrophic fungal pathogens Sclerotinia sclerotiorum and Botrytis cinerea.</title>
        <authorList>
            <person name="Amselem J."/>
            <person name="Cuomo C.A."/>
            <person name="van Kan J.A."/>
            <person name="Viaud M."/>
            <person name="Benito E.P."/>
            <person name="Couloux A."/>
            <person name="Coutinho P.M."/>
            <person name="de Vries R.P."/>
            <person name="Dyer P.S."/>
            <person name="Fillinger S."/>
            <person name="Fournier E."/>
            <person name="Gout L."/>
            <person name="Hahn M."/>
            <person name="Kohn L."/>
            <person name="Lapalu N."/>
            <person name="Plummer K.M."/>
            <person name="Pradier J.M."/>
            <person name="Quevillon E."/>
            <person name="Sharon A."/>
            <person name="Simon A."/>
            <person name="ten Have A."/>
            <person name="Tudzynski B."/>
            <person name="Tudzynski P."/>
            <person name="Wincker P."/>
            <person name="Andrew M."/>
            <person name="Anthouard V."/>
            <person name="Beever R.E."/>
            <person name="Beffa R."/>
            <person name="Benoit I."/>
            <person name="Bouzid O."/>
            <person name="Brault B."/>
            <person name="Chen Z."/>
            <person name="Choquer M."/>
            <person name="Collemare J."/>
            <person name="Cotton P."/>
            <person name="Danchin E.G."/>
            <person name="Da Silva C."/>
            <person name="Gautier A."/>
            <person name="Giraud C."/>
            <person name="Giraud T."/>
            <person name="Gonzalez C."/>
            <person name="Grossetete S."/>
            <person name="Guldener U."/>
            <person name="Henrissat B."/>
            <person name="Howlett B.J."/>
            <person name="Kodira C."/>
            <person name="Kretschmer M."/>
            <person name="Lappartient A."/>
            <person name="Leroch M."/>
            <person name="Levis C."/>
            <person name="Mauceli E."/>
            <person name="Neuveglise C."/>
            <person name="Oeser B."/>
            <person name="Pearson M."/>
            <person name="Poulain J."/>
            <person name="Poussereau N."/>
            <person name="Quesneville H."/>
            <person name="Rascle C."/>
            <person name="Schumacher J."/>
            <person name="Segurens B."/>
            <person name="Sexton A."/>
            <person name="Silva E."/>
            <person name="Sirven C."/>
            <person name="Soanes D.M."/>
            <person name="Talbot N.J."/>
            <person name="Templeton M."/>
            <person name="Yandava C."/>
            <person name="Yarden O."/>
            <person name="Zeng Q."/>
            <person name="Rollins J.A."/>
            <person name="Lebrun M.H."/>
            <person name="Dickman M."/>
        </authorList>
    </citation>
    <scope>NUCLEOTIDE SEQUENCE [LARGE SCALE GENOMIC DNA]</scope>
    <source>
        <strain evidence="3 4">B05.10</strain>
    </source>
</reference>
<dbReference type="PANTHER" id="PTHR35896:SF3">
    <property type="entry name" value="MAJOR FACILITATOR SUPERFAMILY TRANSPORTER"/>
    <property type="match status" value="1"/>
</dbReference>
<evidence type="ECO:0008006" key="5">
    <source>
        <dbReference type="Google" id="ProtNLM"/>
    </source>
</evidence>
<reference evidence="3 4" key="3">
    <citation type="journal article" date="2017" name="Mol. Plant Pathol.">
        <title>A gapless genome sequence of the fungus Botrytis cinerea.</title>
        <authorList>
            <person name="Van Kan J.A."/>
            <person name="Stassen J.H."/>
            <person name="Mosbach A."/>
            <person name="Van Der Lee T.A."/>
            <person name="Faino L."/>
            <person name="Farmer A.D."/>
            <person name="Papasotiriou D.G."/>
            <person name="Zhou S."/>
            <person name="Seidl M.F."/>
            <person name="Cottam E."/>
            <person name="Edel D."/>
            <person name="Hahn M."/>
            <person name="Schwartz D.C."/>
            <person name="Dietrich R.A."/>
            <person name="Widdison S."/>
            <person name="Scalliet G."/>
        </authorList>
    </citation>
    <scope>NUCLEOTIDE SEQUENCE [LARGE SCALE GENOMIC DNA]</scope>
    <source>
        <strain evidence="3 4">B05.10</strain>
    </source>
</reference>
<feature type="region of interest" description="Disordered" evidence="1">
    <location>
        <begin position="215"/>
        <end position="239"/>
    </location>
</feature>
<keyword evidence="2" id="KW-1133">Transmembrane helix</keyword>
<organism evidence="3 4">
    <name type="scientific">Botryotinia fuckeliana (strain B05.10)</name>
    <name type="common">Noble rot fungus</name>
    <name type="synonym">Botrytis cinerea</name>
    <dbReference type="NCBI Taxonomy" id="332648"/>
    <lineage>
        <taxon>Eukaryota</taxon>
        <taxon>Fungi</taxon>
        <taxon>Dikarya</taxon>
        <taxon>Ascomycota</taxon>
        <taxon>Pezizomycotina</taxon>
        <taxon>Leotiomycetes</taxon>
        <taxon>Helotiales</taxon>
        <taxon>Sclerotiniaceae</taxon>
        <taxon>Botrytis</taxon>
    </lineage>
</organism>
<name>A0A384JAZ7_BOTFB</name>
<accession>A0A384JAZ7</accession>
<dbReference type="OrthoDB" id="3501153at2759"/>
<dbReference type="EMBL" id="CP009806">
    <property type="protein sequence ID" value="ATZ47474.1"/>
    <property type="molecule type" value="Genomic_DNA"/>
</dbReference>
<keyword evidence="2" id="KW-0812">Transmembrane</keyword>
<evidence type="ECO:0000256" key="2">
    <source>
        <dbReference type="SAM" id="Phobius"/>
    </source>
</evidence>
<evidence type="ECO:0000313" key="4">
    <source>
        <dbReference type="Proteomes" id="UP000001798"/>
    </source>
</evidence>
<feature type="transmembrane region" description="Helical" evidence="2">
    <location>
        <begin position="40"/>
        <end position="59"/>
    </location>
</feature>
<keyword evidence="2" id="KW-0472">Membrane</keyword>
<gene>
    <name evidence="3" type="ORF">BCIN_02g07500</name>
</gene>
<protein>
    <recommendedName>
        <fullName evidence="5">Major facilitator superfamily transporter protein</fullName>
    </recommendedName>
</protein>
<dbReference type="KEGG" id="bfu:BCIN_02g07500"/>
<evidence type="ECO:0000256" key="1">
    <source>
        <dbReference type="SAM" id="MobiDB-lite"/>
    </source>
</evidence>
<reference evidence="3 4" key="2">
    <citation type="journal article" date="2012" name="Eukaryot. Cell">
        <title>Genome update of Botrytis cinerea strains B05.10 and T4.</title>
        <authorList>
            <person name="Staats M."/>
            <person name="van Kan J.A."/>
        </authorList>
    </citation>
    <scope>NUCLEOTIDE SEQUENCE [LARGE SCALE GENOMIC DNA]</scope>
    <source>
        <strain evidence="3 4">B05.10</strain>
    </source>
</reference>